<comment type="caution">
    <text evidence="3">The sequence shown here is derived from an EMBL/GenBank/DDBJ whole genome shotgun (WGS) entry which is preliminary data.</text>
</comment>
<keyword evidence="1" id="KW-0802">TPR repeat</keyword>
<keyword evidence="2" id="KW-0472">Membrane</keyword>
<gene>
    <name evidence="3" type="ORF">DRP44_07775</name>
</gene>
<dbReference type="Pfam" id="PF13181">
    <property type="entry name" value="TPR_8"/>
    <property type="match status" value="1"/>
</dbReference>
<dbReference type="Pfam" id="PF13414">
    <property type="entry name" value="TPR_11"/>
    <property type="match status" value="1"/>
</dbReference>
<proteinExistence type="predicted"/>
<dbReference type="GO" id="GO:0016020">
    <property type="term" value="C:membrane"/>
    <property type="evidence" value="ECO:0007669"/>
    <property type="project" value="UniProtKB-SubCell"/>
</dbReference>
<dbReference type="PANTHER" id="PTHR12558:SF13">
    <property type="entry name" value="CELL DIVISION CYCLE PROTEIN 27 HOMOLOG"/>
    <property type="match status" value="1"/>
</dbReference>
<evidence type="ECO:0000313" key="3">
    <source>
        <dbReference type="EMBL" id="RKX64734.1"/>
    </source>
</evidence>
<feature type="non-terminal residue" evidence="3">
    <location>
        <position position="1"/>
    </location>
</feature>
<dbReference type="PROSITE" id="PS50293">
    <property type="entry name" value="TPR_REGION"/>
    <property type="match status" value="1"/>
</dbReference>
<evidence type="ECO:0000256" key="1">
    <source>
        <dbReference type="PROSITE-ProRule" id="PRU00339"/>
    </source>
</evidence>
<dbReference type="InterPro" id="IPR011990">
    <property type="entry name" value="TPR-like_helical_dom_sf"/>
</dbReference>
<dbReference type="PROSITE" id="PS50005">
    <property type="entry name" value="TPR"/>
    <property type="match status" value="1"/>
</dbReference>
<reference evidence="3 4" key="1">
    <citation type="submission" date="2018-06" db="EMBL/GenBank/DDBJ databases">
        <title>Extensive metabolic versatility and redundancy in microbially diverse, dynamic hydrothermal sediments.</title>
        <authorList>
            <person name="Dombrowski N."/>
            <person name="Teske A."/>
            <person name="Baker B.J."/>
        </authorList>
    </citation>
    <scope>NUCLEOTIDE SEQUENCE [LARGE SCALE GENOMIC DNA]</scope>
    <source>
        <strain evidence="3">B35_G9</strain>
    </source>
</reference>
<feature type="transmembrane region" description="Helical" evidence="2">
    <location>
        <begin position="473"/>
        <end position="497"/>
    </location>
</feature>
<protein>
    <submittedName>
        <fullName evidence="3">Uncharacterized protein</fullName>
    </submittedName>
</protein>
<dbReference type="Proteomes" id="UP000282321">
    <property type="component" value="Unassembled WGS sequence"/>
</dbReference>
<dbReference type="InterPro" id="IPR019734">
    <property type="entry name" value="TPR_rpt"/>
</dbReference>
<sequence>KSFNSYLKNNFINAIQYDNVATELDPLDPTTYIIRMTIHQKDNPVSVLKDIAQYIIVLTSSLKNKIFFYATATRLIYFALFFATFLFVIVLYIKNIDFLAERLYKVTKTKNRLFYYVMLIILLFSPFVWFNNVFYIFILLLLYLTYLRLNKAILYFASFVIMLVVITTIGDSMNLKVYSPDSEISKINSFLQNPWDTNLEQHIIALKEKDKANAFTYDYILALSLKKKGLMDSASFYYEDAYKLNPHDSYLLNNMGNIFYLKGEYDSASSYYSKSIELNPKNAAAHYNLAQYYQNNLELNKASKEMEKAFSLDFDKINTFSKTSSKQYNRLLIDNEISHKFLDNMLKKYLFSGISFNNLFYGINSILIFTIASLFLLFVIFLYNKKKYTFKYRRCDICGHWELENNIEIFEDYNMCESCSEKILNASSESIKHKMAVSMKGNNTRKVKLYGFIINLLIPGSGFVYFGQLKRGFLYIFQFILYLSVAFYTKFIVDSVYDIPLPELHMLKYIFIGIAILLYLISQFGVLSTKESEIKYA</sequence>
<feature type="transmembrane region" description="Helical" evidence="2">
    <location>
        <begin position="449"/>
        <end position="467"/>
    </location>
</feature>
<keyword evidence="2" id="KW-0812">Transmembrane</keyword>
<name>A0A660S565_UNCT6</name>
<feature type="transmembrane region" description="Helical" evidence="2">
    <location>
        <begin position="359"/>
        <end position="383"/>
    </location>
</feature>
<dbReference type="EMBL" id="QNBC01000137">
    <property type="protein sequence ID" value="RKX64734.1"/>
    <property type="molecule type" value="Genomic_DNA"/>
</dbReference>
<evidence type="ECO:0000256" key="2">
    <source>
        <dbReference type="SAM" id="Phobius"/>
    </source>
</evidence>
<dbReference type="PANTHER" id="PTHR12558">
    <property type="entry name" value="CELL DIVISION CYCLE 16,23,27"/>
    <property type="match status" value="1"/>
</dbReference>
<dbReference type="SUPFAM" id="SSF48452">
    <property type="entry name" value="TPR-like"/>
    <property type="match status" value="1"/>
</dbReference>
<feature type="transmembrane region" description="Helical" evidence="2">
    <location>
        <begin position="75"/>
        <end position="93"/>
    </location>
</feature>
<feature type="repeat" description="TPR" evidence="1">
    <location>
        <begin position="249"/>
        <end position="282"/>
    </location>
</feature>
<keyword evidence="2" id="KW-1133">Transmembrane helix</keyword>
<evidence type="ECO:0000313" key="4">
    <source>
        <dbReference type="Proteomes" id="UP000282321"/>
    </source>
</evidence>
<dbReference type="AlphaFoldDB" id="A0A660S565"/>
<feature type="transmembrane region" description="Helical" evidence="2">
    <location>
        <begin position="153"/>
        <end position="170"/>
    </location>
</feature>
<feature type="transmembrane region" description="Helical" evidence="2">
    <location>
        <begin position="509"/>
        <end position="527"/>
    </location>
</feature>
<dbReference type="SMART" id="SM00028">
    <property type="entry name" value="TPR"/>
    <property type="match status" value="3"/>
</dbReference>
<dbReference type="GO" id="GO:0055085">
    <property type="term" value="P:transmembrane transport"/>
    <property type="evidence" value="ECO:0007669"/>
    <property type="project" value="InterPro"/>
</dbReference>
<feature type="transmembrane region" description="Helical" evidence="2">
    <location>
        <begin position="113"/>
        <end position="146"/>
    </location>
</feature>
<accession>A0A660S565</accession>
<dbReference type="Gene3D" id="1.25.40.10">
    <property type="entry name" value="Tetratricopeptide repeat domain"/>
    <property type="match status" value="1"/>
</dbReference>
<organism evidence="3 4">
    <name type="scientific">candidate division TA06 bacterium</name>
    <dbReference type="NCBI Taxonomy" id="2250710"/>
    <lineage>
        <taxon>Bacteria</taxon>
        <taxon>Bacteria division TA06</taxon>
    </lineage>
</organism>